<dbReference type="RefSeq" id="WP_397081567.1">
    <property type="nucleotide sequence ID" value="NZ_JBITGY010000003.1"/>
</dbReference>
<comment type="caution">
    <text evidence="1">The sequence shown here is derived from an EMBL/GenBank/DDBJ whole genome shotgun (WGS) entry which is preliminary data.</text>
</comment>
<dbReference type="Proteomes" id="UP001612741">
    <property type="component" value="Unassembled WGS sequence"/>
</dbReference>
<name>A0ABW7YR49_9ACTN</name>
<dbReference type="EMBL" id="JBITGY010000003">
    <property type="protein sequence ID" value="MFI6498313.1"/>
    <property type="molecule type" value="Genomic_DNA"/>
</dbReference>
<evidence type="ECO:0000313" key="2">
    <source>
        <dbReference type="Proteomes" id="UP001612741"/>
    </source>
</evidence>
<sequence>MKALLRFLRGDPLGSPGDGRSLGIGLTAALRKQHSAEAADHYLQLWADEVIHKSPRI</sequence>
<proteinExistence type="predicted"/>
<organism evidence="1 2">
    <name type="scientific">Nonomuraea typhae</name>
    <dbReference type="NCBI Taxonomy" id="2603600"/>
    <lineage>
        <taxon>Bacteria</taxon>
        <taxon>Bacillati</taxon>
        <taxon>Actinomycetota</taxon>
        <taxon>Actinomycetes</taxon>
        <taxon>Streptosporangiales</taxon>
        <taxon>Streptosporangiaceae</taxon>
        <taxon>Nonomuraea</taxon>
    </lineage>
</organism>
<keyword evidence="2" id="KW-1185">Reference proteome</keyword>
<reference evidence="1 2" key="1">
    <citation type="submission" date="2024-10" db="EMBL/GenBank/DDBJ databases">
        <title>The Natural Products Discovery Center: Release of the First 8490 Sequenced Strains for Exploring Actinobacteria Biosynthetic Diversity.</title>
        <authorList>
            <person name="Kalkreuter E."/>
            <person name="Kautsar S.A."/>
            <person name="Yang D."/>
            <person name="Bader C.D."/>
            <person name="Teijaro C.N."/>
            <person name="Fluegel L."/>
            <person name="Davis C.M."/>
            <person name="Simpson J.R."/>
            <person name="Lauterbach L."/>
            <person name="Steele A.D."/>
            <person name="Gui C."/>
            <person name="Meng S."/>
            <person name="Li G."/>
            <person name="Viehrig K."/>
            <person name="Ye F."/>
            <person name="Su P."/>
            <person name="Kiefer A.F."/>
            <person name="Nichols A."/>
            <person name="Cepeda A.J."/>
            <person name="Yan W."/>
            <person name="Fan B."/>
            <person name="Jiang Y."/>
            <person name="Adhikari A."/>
            <person name="Zheng C.-J."/>
            <person name="Schuster L."/>
            <person name="Cowan T.M."/>
            <person name="Smanski M.J."/>
            <person name="Chevrette M.G."/>
            <person name="De Carvalho L.P.S."/>
            <person name="Shen B."/>
        </authorList>
    </citation>
    <scope>NUCLEOTIDE SEQUENCE [LARGE SCALE GENOMIC DNA]</scope>
    <source>
        <strain evidence="1 2">NPDC050545</strain>
    </source>
</reference>
<evidence type="ECO:0000313" key="1">
    <source>
        <dbReference type="EMBL" id="MFI6498313.1"/>
    </source>
</evidence>
<accession>A0ABW7YR49</accession>
<gene>
    <name evidence="1" type="ORF">ACIBG2_13045</name>
</gene>
<protein>
    <submittedName>
        <fullName evidence="1">Uncharacterized protein</fullName>
    </submittedName>
</protein>